<gene>
    <name evidence="4" type="ORF">HETSPECPRED_001645</name>
</gene>
<comment type="caution">
    <text evidence="4">The sequence shown here is derived from an EMBL/GenBank/DDBJ whole genome shotgun (WGS) entry which is preliminary data.</text>
</comment>
<evidence type="ECO:0000313" key="5">
    <source>
        <dbReference type="Proteomes" id="UP000664521"/>
    </source>
</evidence>
<dbReference type="Pfam" id="PF19314">
    <property type="entry name" value="DUF5917"/>
    <property type="match status" value="1"/>
</dbReference>
<comment type="similarity">
    <text evidence="1">Belongs to the FHIP family.</text>
</comment>
<feature type="compositionally biased region" description="Polar residues" evidence="2">
    <location>
        <begin position="748"/>
        <end position="759"/>
    </location>
</feature>
<dbReference type="EMBL" id="CAJPDS010000013">
    <property type="protein sequence ID" value="CAF9913736.1"/>
    <property type="molecule type" value="Genomic_DNA"/>
</dbReference>
<dbReference type="InterPro" id="IPR045669">
    <property type="entry name" value="FHIP_C"/>
</dbReference>
<evidence type="ECO:0000256" key="2">
    <source>
        <dbReference type="SAM" id="MobiDB-lite"/>
    </source>
</evidence>
<dbReference type="Pfam" id="PF10257">
    <property type="entry name" value="RAI16-like"/>
    <property type="match status" value="1"/>
</dbReference>
<dbReference type="PANTHER" id="PTHR21705">
    <property type="entry name" value="RAI16 PROTEIN-RELATED"/>
    <property type="match status" value="1"/>
</dbReference>
<dbReference type="Proteomes" id="UP000664521">
    <property type="component" value="Unassembled WGS sequence"/>
</dbReference>
<feature type="domain" description="FHF complex subunit HOOK-interacting protein C-terminal" evidence="3">
    <location>
        <begin position="571"/>
        <end position="616"/>
    </location>
</feature>
<evidence type="ECO:0000313" key="4">
    <source>
        <dbReference type="EMBL" id="CAF9913736.1"/>
    </source>
</evidence>
<protein>
    <recommendedName>
        <fullName evidence="3">FHF complex subunit HOOK-interacting protein C-terminal domain-containing protein</fullName>
    </recommendedName>
</protein>
<sequence length="906" mass="100110">MDFWSRLIGGGGLPAPKQPNTNSPQQRLGQFKRATEHLLQVWRKSKNRSIDSSTAENLRICIENLTRLLQDESHAAVPHLCVEYAASARIYISATEIAAPTANEGIMCGSLALLNTLVDSEEGNFLDEPAFATTVTNIATEISTSRLVGSATESLLFEVLFGVAAKLRLEPAHLRFWFNPRTHNADEGRGHHQAKQSRSEGVVRDFPLFYVLLDHIHRDGKVGEFARTGLLYIIESAARSDRLERWVVESDLALLMASGLGGLYSQLSRKLVMSYTQEDGPQFFVFTEDNQPSPTFDTLKSSSPDFRDGLSIFLNYLVFWQDILENCASDDVKQTLLDHFELLFLKQLLYPSLLESSDADGGFVAVLTYLRCILLTVHHPDLTHRILHYLLALPKNSTHDSSTSRPATLARRRKSESLIRKQAATLEEIPPGLYTLVDMIFGGLASYTQQTVAATLRLLGTILSKHHQYVIPALIKAKPMGDSGMKRSILAHDKNTDALLGMAEDLIDEDTDQDYESHLQDARVLLESHVCSPEILPLPSQSFTTGQNPFGDRLVNRADKLVDHTIDLGDRLLHSMLSLLDRFFSNEIETNLSLTQTLSCLASCGHTQLEGWLLDDLSGTTKLDSDGSRSPAELESIAGTDRTKPDTEARSEDSIQDQPTLAQSYASPFFKSLDALVDQVERFKQEIEDFEIYLAERKHIFKVGERIETELEDVPALSSRESRATKAASHNSIRAPGQAVSIAERLLSNDNSASTSRASSPRGRHRTVPSGSTVVSRLSHLRISPSPSRSKDSSAHTASPLRRSSLSSTPSKSLPSPTGPANAIHQQIKIPTCFAKRRNDSLNIGSSDASSIRSELSGHEPGQRRDFVEVSLSKILTNVVILQEFLLEMAAIVEVRASLFGEVLLA</sequence>
<evidence type="ECO:0000256" key="1">
    <source>
        <dbReference type="ARBA" id="ARBA00024336"/>
    </source>
</evidence>
<organism evidence="4 5">
    <name type="scientific">Heterodermia speciosa</name>
    <dbReference type="NCBI Taxonomy" id="116794"/>
    <lineage>
        <taxon>Eukaryota</taxon>
        <taxon>Fungi</taxon>
        <taxon>Dikarya</taxon>
        <taxon>Ascomycota</taxon>
        <taxon>Pezizomycotina</taxon>
        <taxon>Lecanoromycetes</taxon>
        <taxon>OSLEUM clade</taxon>
        <taxon>Lecanoromycetidae</taxon>
        <taxon>Caliciales</taxon>
        <taxon>Physciaceae</taxon>
        <taxon>Heterodermia</taxon>
    </lineage>
</organism>
<feature type="compositionally biased region" description="Basic and acidic residues" evidence="2">
    <location>
        <begin position="641"/>
        <end position="653"/>
    </location>
</feature>
<reference evidence="4" key="1">
    <citation type="submission" date="2021-03" db="EMBL/GenBank/DDBJ databases">
        <authorList>
            <person name="Tagirdzhanova G."/>
        </authorList>
    </citation>
    <scope>NUCLEOTIDE SEQUENCE</scope>
</reference>
<feature type="region of interest" description="Disordered" evidence="2">
    <location>
        <begin position="622"/>
        <end position="658"/>
    </location>
</feature>
<proteinExistence type="inferred from homology"/>
<feature type="region of interest" description="Disordered" evidence="2">
    <location>
        <begin position="717"/>
        <end position="822"/>
    </location>
</feature>
<dbReference type="PANTHER" id="PTHR21705:SF11">
    <property type="entry name" value="FHIP FAMILY PROTEIN CG3558"/>
    <property type="match status" value="1"/>
</dbReference>
<feature type="compositionally biased region" description="Low complexity" evidence="2">
    <location>
        <begin position="799"/>
        <end position="816"/>
    </location>
</feature>
<dbReference type="OrthoDB" id="5350595at2759"/>
<keyword evidence="5" id="KW-1185">Reference proteome</keyword>
<evidence type="ECO:0000259" key="3">
    <source>
        <dbReference type="Pfam" id="PF19314"/>
    </source>
</evidence>
<dbReference type="AlphaFoldDB" id="A0A8H3EUI3"/>
<name>A0A8H3EUI3_9LECA</name>
<accession>A0A8H3EUI3</accession>
<dbReference type="InterPro" id="IPR019384">
    <property type="entry name" value="FHIP"/>
</dbReference>